<name>A0A2N0NYH7_9GLOM</name>
<reference evidence="2 3" key="1">
    <citation type="submission" date="2016-04" db="EMBL/GenBank/DDBJ databases">
        <title>Genome analyses suggest a sexual origin of heterokaryosis in a supposedly ancient asexual fungus.</title>
        <authorList>
            <person name="Ropars J."/>
            <person name="Sedzielewska K."/>
            <person name="Noel J."/>
            <person name="Charron P."/>
            <person name="Farinelli L."/>
            <person name="Marton T."/>
            <person name="Kruger M."/>
            <person name="Pelin A."/>
            <person name="Brachmann A."/>
            <person name="Corradi N."/>
        </authorList>
    </citation>
    <scope>NUCLEOTIDE SEQUENCE [LARGE SCALE GENOMIC DNA]</scope>
    <source>
        <strain evidence="2 3">A5</strain>
    </source>
</reference>
<dbReference type="AlphaFoldDB" id="A0A2N0NYH7"/>
<reference evidence="2 3" key="2">
    <citation type="submission" date="2017-09" db="EMBL/GenBank/DDBJ databases">
        <title>Extensive intraspecific genome diversity in a model arbuscular mycorrhizal fungus.</title>
        <authorList>
            <person name="Chen E.C."/>
            <person name="Morin E."/>
            <person name="Beaudet D."/>
            <person name="Noel J."/>
            <person name="Ndikumana S."/>
            <person name="Charron P."/>
            <person name="St-Onge C."/>
            <person name="Giorgi J."/>
            <person name="Grigoriev I.V."/>
            <person name="Roux C."/>
            <person name="Martin F.M."/>
            <person name="Corradi N."/>
        </authorList>
    </citation>
    <scope>NUCLEOTIDE SEQUENCE [LARGE SCALE GENOMIC DNA]</scope>
    <source>
        <strain evidence="2 3">A5</strain>
    </source>
</reference>
<dbReference type="Proteomes" id="UP000232722">
    <property type="component" value="Unassembled WGS sequence"/>
</dbReference>
<evidence type="ECO:0000313" key="3">
    <source>
        <dbReference type="Proteomes" id="UP000232722"/>
    </source>
</evidence>
<gene>
    <name evidence="2" type="ORF">RhiirA5_429418</name>
</gene>
<feature type="region of interest" description="Disordered" evidence="1">
    <location>
        <begin position="1"/>
        <end position="30"/>
    </location>
</feature>
<comment type="caution">
    <text evidence="2">The sequence shown here is derived from an EMBL/GenBank/DDBJ whole genome shotgun (WGS) entry which is preliminary data.</text>
</comment>
<evidence type="ECO:0000256" key="1">
    <source>
        <dbReference type="SAM" id="MobiDB-lite"/>
    </source>
</evidence>
<protein>
    <submittedName>
        <fullName evidence="2">Uncharacterized protein</fullName>
    </submittedName>
</protein>
<accession>A0A2N0NYH7</accession>
<organism evidence="2 3">
    <name type="scientific">Rhizophagus irregularis</name>
    <dbReference type="NCBI Taxonomy" id="588596"/>
    <lineage>
        <taxon>Eukaryota</taxon>
        <taxon>Fungi</taxon>
        <taxon>Fungi incertae sedis</taxon>
        <taxon>Mucoromycota</taxon>
        <taxon>Glomeromycotina</taxon>
        <taxon>Glomeromycetes</taxon>
        <taxon>Glomerales</taxon>
        <taxon>Glomeraceae</taxon>
        <taxon>Rhizophagus</taxon>
    </lineage>
</organism>
<dbReference type="EMBL" id="LLXJ01002127">
    <property type="protein sequence ID" value="PKB99616.1"/>
    <property type="molecule type" value="Genomic_DNA"/>
</dbReference>
<sequence>MKEELKQENIGDNMEGVEDEEKDHDGPHHGGHYCPRIIGGLWWSSLWRTLLSAHYWRTMMVLTMEDIIDHDGPHHGDHYCPHITLLEDHDGPHHGDHYCPHITLLEDHDGPHHGGHYCPRIIGGP</sequence>
<proteinExistence type="predicted"/>
<evidence type="ECO:0000313" key="2">
    <source>
        <dbReference type="EMBL" id="PKB99616.1"/>
    </source>
</evidence>